<dbReference type="PANTHER" id="PTHR35145:SF1">
    <property type="entry name" value="CYTOPLASMIC PROTEIN"/>
    <property type="match status" value="1"/>
</dbReference>
<dbReference type="InterPro" id="IPR007351">
    <property type="entry name" value="YjbR"/>
</dbReference>
<evidence type="ECO:0008006" key="3">
    <source>
        <dbReference type="Google" id="ProtNLM"/>
    </source>
</evidence>
<dbReference type="OrthoDB" id="9804614at2"/>
<evidence type="ECO:0000313" key="1">
    <source>
        <dbReference type="EMBL" id="AKE51353.1"/>
    </source>
</evidence>
<dbReference type="RefSeq" id="WP_046560551.1">
    <property type="nucleotide sequence ID" value="NZ_CP010975.1"/>
</dbReference>
<dbReference type="Gene3D" id="3.90.1150.30">
    <property type="match status" value="1"/>
</dbReference>
<dbReference type="EMBL" id="CP010975">
    <property type="protein sequence ID" value="AKE51353.1"/>
    <property type="molecule type" value="Genomic_DNA"/>
</dbReference>
<dbReference type="InterPro" id="IPR058532">
    <property type="entry name" value="YjbR/MT2646/Rv2570-like"/>
</dbReference>
<reference evidence="1 2" key="1">
    <citation type="submission" date="2015-02" db="EMBL/GenBank/DDBJ databases">
        <title>Complete genome sequence of Kangiella geojedonensis strain YCS-5T.</title>
        <authorList>
            <person name="Kim K.M."/>
        </authorList>
    </citation>
    <scope>NUCLEOTIDE SEQUENCE [LARGE SCALE GENOMIC DNA]</scope>
    <source>
        <strain evidence="1 2">YCS-5</strain>
    </source>
</reference>
<dbReference type="Proteomes" id="UP000034071">
    <property type="component" value="Chromosome"/>
</dbReference>
<protein>
    <recommendedName>
        <fullName evidence="3">MmcQ-like protein</fullName>
    </recommendedName>
</protein>
<dbReference type="InterPro" id="IPR038056">
    <property type="entry name" value="YjbR-like_sf"/>
</dbReference>
<dbReference type="Pfam" id="PF04237">
    <property type="entry name" value="YjbR"/>
    <property type="match status" value="1"/>
</dbReference>
<dbReference type="HOGENOM" id="CLU_105851_4_0_6"/>
<dbReference type="SUPFAM" id="SSF142906">
    <property type="entry name" value="YjbR-like"/>
    <property type="match status" value="1"/>
</dbReference>
<sequence length="121" mass="13584">MFKTLEQFCSKLPGAEFDLKWDSERTYCIADKMFVVFCPDTKSSDDIKHVCFKVSPADFLALTGRSGIAPAPYLARYHWVSVGADNALTQKELETLIKGSYDMVFSKLTKKKQQAILSTSS</sequence>
<organism evidence="1 2">
    <name type="scientific">Kangiella geojedonensis</name>
    <dbReference type="NCBI Taxonomy" id="914150"/>
    <lineage>
        <taxon>Bacteria</taxon>
        <taxon>Pseudomonadati</taxon>
        <taxon>Pseudomonadota</taxon>
        <taxon>Gammaproteobacteria</taxon>
        <taxon>Kangiellales</taxon>
        <taxon>Kangiellaceae</taxon>
        <taxon>Kangiella</taxon>
    </lineage>
</organism>
<accession>A0A0F6RB93</accession>
<gene>
    <name evidence="1" type="ORF">TQ33_0366</name>
</gene>
<dbReference type="AlphaFoldDB" id="A0A0F6RB93"/>
<keyword evidence="2" id="KW-1185">Reference proteome</keyword>
<dbReference type="PANTHER" id="PTHR35145">
    <property type="entry name" value="CYTOPLASMIC PROTEIN-RELATED"/>
    <property type="match status" value="1"/>
</dbReference>
<name>A0A0F6RB93_9GAMM</name>
<proteinExistence type="predicted"/>
<dbReference type="STRING" id="914150.TQ33_0366"/>
<dbReference type="KEGG" id="kge:TQ33_0366"/>
<evidence type="ECO:0000313" key="2">
    <source>
        <dbReference type="Proteomes" id="UP000034071"/>
    </source>
</evidence>